<evidence type="ECO:0000256" key="2">
    <source>
        <dbReference type="ARBA" id="ARBA00022448"/>
    </source>
</evidence>
<sequence>MSGSRFYLNGVSLLALTLLVAAPAVAQNAAQDAVQDAVQADGAVTELKKIIITGEKVERDLKNTASSVTVETSEEIEREKVGDASVSEVIADVPNVVFPDSVSAPVIRGQDTQGPNTGATAFFAGTVPRATINVDGHYLTYNEFYFGSSSVWDVNTIEVFRGPQTTSQGANAIAGAIVVNTKDPTFTPEGAYQAEIGSYNTRRASAVLSGPLIANQLAARLAVDYSGRDTFIDYVNSGFQGNGTNQNFEAFNTRFKLLWEPEELPGLTAKFTYAYTFSNRPSQEAASAPYKDLNHVTTTMPTWDQYTHYGVLDLGYDFGNGWQVFNKAHVSDTYANRTTGVVNNGDAGVWQTNVSDEMRVTYGDQEDVISGMAGIYYSHSDQDEILYLSGISTFDDTKQNLGIFGETSYRMTDRLTLTGGLRFQNDIIQRQGLSVYAPTRVDFDKTFTAVLPKATLAYAVTPDWTVGGMVSRGYNPGGVSLNISARKWMTFEEETSWNYELFTRASLLDNRLMVNGNVFYSDLKNAQYNIPVVISSGVTQSYTINAEKAHSYGLEVGADYKVLDNLMLRASAGLLKTRIDEISSNASYEGNEFAKSPGYMLTFGLSWDVTDKLNLSGQVRHLDGYFSDTANTAAYAIDPYTVADVRATYQLREAFQLYGYVKNVFDERSPTYMQQNRGIGGTEASMTEPRMFGIGIKGTF</sequence>
<evidence type="ECO:0000256" key="12">
    <source>
        <dbReference type="PROSITE-ProRule" id="PRU01360"/>
    </source>
</evidence>
<evidence type="ECO:0000256" key="1">
    <source>
        <dbReference type="ARBA" id="ARBA00004571"/>
    </source>
</evidence>
<gene>
    <name evidence="18" type="ORF">APZ00_24610</name>
</gene>
<evidence type="ECO:0000256" key="10">
    <source>
        <dbReference type="ARBA" id="ARBA00023136"/>
    </source>
</evidence>
<evidence type="ECO:0000313" key="19">
    <source>
        <dbReference type="Proteomes" id="UP000064921"/>
    </source>
</evidence>
<evidence type="ECO:0000256" key="5">
    <source>
        <dbReference type="ARBA" id="ARBA00022692"/>
    </source>
</evidence>
<dbReference type="eggNOG" id="COG4771">
    <property type="taxonomic scope" value="Bacteria"/>
</dbReference>
<feature type="domain" description="TonB-dependent receptor plug" evidence="17">
    <location>
        <begin position="61"/>
        <end position="176"/>
    </location>
</feature>
<evidence type="ECO:0000259" key="16">
    <source>
        <dbReference type="Pfam" id="PF00593"/>
    </source>
</evidence>
<accession>A0A0U3PSY1</accession>
<keyword evidence="7" id="KW-0408">Iron</keyword>
<feature type="short sequence motif" description="TonB C-terminal box" evidence="13">
    <location>
        <begin position="683"/>
        <end position="700"/>
    </location>
</feature>
<dbReference type="AlphaFoldDB" id="A0A0U3PSY1"/>
<dbReference type="GO" id="GO:0009279">
    <property type="term" value="C:cell outer membrane"/>
    <property type="evidence" value="ECO:0007669"/>
    <property type="project" value="UniProtKB-SubCell"/>
</dbReference>
<evidence type="ECO:0000313" key="18">
    <source>
        <dbReference type="EMBL" id="ALV30429.1"/>
    </source>
</evidence>
<evidence type="ECO:0000256" key="11">
    <source>
        <dbReference type="ARBA" id="ARBA00023237"/>
    </source>
</evidence>
<dbReference type="InterPro" id="IPR012910">
    <property type="entry name" value="Plug_dom"/>
</dbReference>
<organism evidence="18 19">
    <name type="scientific">Pannonibacter phragmitetus</name>
    <dbReference type="NCBI Taxonomy" id="121719"/>
    <lineage>
        <taxon>Bacteria</taxon>
        <taxon>Pseudomonadati</taxon>
        <taxon>Pseudomonadota</taxon>
        <taxon>Alphaproteobacteria</taxon>
        <taxon>Hyphomicrobiales</taxon>
        <taxon>Stappiaceae</taxon>
        <taxon>Pannonibacter</taxon>
    </lineage>
</organism>
<evidence type="ECO:0000256" key="15">
    <source>
        <dbReference type="SAM" id="SignalP"/>
    </source>
</evidence>
<dbReference type="PROSITE" id="PS52016">
    <property type="entry name" value="TONB_DEPENDENT_REC_3"/>
    <property type="match status" value="1"/>
</dbReference>
<dbReference type="GO" id="GO:0006826">
    <property type="term" value="P:iron ion transport"/>
    <property type="evidence" value="ECO:0007669"/>
    <property type="project" value="UniProtKB-KW"/>
</dbReference>
<comment type="subcellular location">
    <subcellularLocation>
        <location evidence="1 12">Cell outer membrane</location>
        <topology evidence="1 12">Multi-pass membrane protein</topology>
    </subcellularLocation>
</comment>
<evidence type="ECO:0000256" key="6">
    <source>
        <dbReference type="ARBA" id="ARBA00022729"/>
    </source>
</evidence>
<keyword evidence="3 12" id="KW-1134">Transmembrane beta strand</keyword>
<dbReference type="PROSITE" id="PS01156">
    <property type="entry name" value="TONB_DEPENDENT_REC_2"/>
    <property type="match status" value="1"/>
</dbReference>
<keyword evidence="8" id="KW-0406">Ion transport</keyword>
<evidence type="ECO:0000259" key="17">
    <source>
        <dbReference type="Pfam" id="PF07715"/>
    </source>
</evidence>
<evidence type="ECO:0000256" key="4">
    <source>
        <dbReference type="ARBA" id="ARBA00022496"/>
    </source>
</evidence>
<keyword evidence="6 15" id="KW-0732">Signal</keyword>
<dbReference type="InterPro" id="IPR036942">
    <property type="entry name" value="Beta-barrel_TonB_sf"/>
</dbReference>
<evidence type="ECO:0000256" key="7">
    <source>
        <dbReference type="ARBA" id="ARBA00023004"/>
    </source>
</evidence>
<dbReference type="Gene3D" id="2.40.170.20">
    <property type="entry name" value="TonB-dependent receptor, beta-barrel domain"/>
    <property type="match status" value="1"/>
</dbReference>
<evidence type="ECO:0000256" key="9">
    <source>
        <dbReference type="ARBA" id="ARBA00023077"/>
    </source>
</evidence>
<dbReference type="Pfam" id="PF07715">
    <property type="entry name" value="Plug"/>
    <property type="match status" value="1"/>
</dbReference>
<comment type="similarity">
    <text evidence="12 14">Belongs to the TonB-dependent receptor family.</text>
</comment>
<dbReference type="PANTHER" id="PTHR32552">
    <property type="entry name" value="FERRICHROME IRON RECEPTOR-RELATED"/>
    <property type="match status" value="1"/>
</dbReference>
<keyword evidence="5 12" id="KW-0812">Transmembrane</keyword>
<dbReference type="InterPro" id="IPR039426">
    <property type="entry name" value="TonB-dep_rcpt-like"/>
</dbReference>
<dbReference type="SUPFAM" id="SSF56935">
    <property type="entry name" value="Porins"/>
    <property type="match status" value="1"/>
</dbReference>
<feature type="chain" id="PRO_5006843163" evidence="15">
    <location>
        <begin position="27"/>
        <end position="700"/>
    </location>
</feature>
<reference evidence="18 19" key="1">
    <citation type="submission" date="2015-10" db="EMBL/GenBank/DDBJ databases">
        <title>The world's first case of liver abscess caused by Pannonibacter phragmitetus.</title>
        <authorList>
            <person name="Ming D."/>
            <person name="Wang M."/>
            <person name="Zhou Y."/>
            <person name="Jiang T."/>
            <person name="Hu S."/>
        </authorList>
    </citation>
    <scope>NUCLEOTIDE SEQUENCE [LARGE SCALE GENOMIC DNA]</scope>
    <source>
        <strain evidence="18 19">31801</strain>
        <plasmid evidence="19">Plasmid p.p-1</plasmid>
    </source>
</reference>
<keyword evidence="18" id="KW-0614">Plasmid</keyword>
<dbReference type="InterPro" id="IPR010917">
    <property type="entry name" value="TonB_rcpt_CS"/>
</dbReference>
<evidence type="ECO:0000256" key="3">
    <source>
        <dbReference type="ARBA" id="ARBA00022452"/>
    </source>
</evidence>
<dbReference type="EMBL" id="CP013069">
    <property type="protein sequence ID" value="ALV30429.1"/>
    <property type="molecule type" value="Genomic_DNA"/>
</dbReference>
<geneLocation type="plasmid" evidence="18 19">
    <name>p.p-1</name>
</geneLocation>
<keyword evidence="11 12" id="KW-0998">Cell outer membrane</keyword>
<evidence type="ECO:0000256" key="8">
    <source>
        <dbReference type="ARBA" id="ARBA00023065"/>
    </source>
</evidence>
<name>A0A0U3PSY1_9HYPH</name>
<dbReference type="PANTHER" id="PTHR32552:SF81">
    <property type="entry name" value="TONB-DEPENDENT OUTER MEMBRANE RECEPTOR"/>
    <property type="match status" value="1"/>
</dbReference>
<dbReference type="Proteomes" id="UP000064921">
    <property type="component" value="Plasmid p.p-1"/>
</dbReference>
<keyword evidence="19" id="KW-1185">Reference proteome</keyword>
<dbReference type="RefSeq" id="WP_058900983.1">
    <property type="nucleotide sequence ID" value="NZ_CP013069.1"/>
</dbReference>
<keyword evidence="4" id="KW-0410">Iron transport</keyword>
<keyword evidence="9 14" id="KW-0798">TonB box</keyword>
<dbReference type="InterPro" id="IPR000531">
    <property type="entry name" value="Beta-barrel_TonB"/>
</dbReference>
<dbReference type="Pfam" id="PF00593">
    <property type="entry name" value="TonB_dep_Rec_b-barrel"/>
    <property type="match status" value="1"/>
</dbReference>
<keyword evidence="10 12" id="KW-0472">Membrane</keyword>
<proteinExistence type="inferred from homology"/>
<dbReference type="CDD" id="cd01347">
    <property type="entry name" value="ligand_gated_channel"/>
    <property type="match status" value="1"/>
</dbReference>
<evidence type="ECO:0000256" key="14">
    <source>
        <dbReference type="RuleBase" id="RU003357"/>
    </source>
</evidence>
<dbReference type="KEGG" id="pphr:APZ00_24610"/>
<feature type="signal peptide" evidence="15">
    <location>
        <begin position="1"/>
        <end position="26"/>
    </location>
</feature>
<protein>
    <submittedName>
        <fullName evidence="18">Iron ABC transporter substrate-binding protein</fullName>
    </submittedName>
</protein>
<feature type="domain" description="TonB-dependent receptor-like beta-barrel" evidence="16">
    <location>
        <begin position="300"/>
        <end position="664"/>
    </location>
</feature>
<evidence type="ECO:0000256" key="13">
    <source>
        <dbReference type="PROSITE-ProRule" id="PRU10144"/>
    </source>
</evidence>
<keyword evidence="2 12" id="KW-0813">Transport</keyword>